<evidence type="ECO:0000256" key="5">
    <source>
        <dbReference type="ARBA" id="ARBA00022741"/>
    </source>
</evidence>
<dbReference type="PANTHER" id="PTHR43790:SF3">
    <property type="entry name" value="D-ALLOSE IMPORT ATP-BINDING PROTEIN ALSA-RELATED"/>
    <property type="match status" value="1"/>
</dbReference>
<dbReference type="InterPro" id="IPR027417">
    <property type="entry name" value="P-loop_NTPase"/>
</dbReference>
<keyword evidence="6 10" id="KW-0067">ATP-binding</keyword>
<keyword evidence="3" id="KW-0762">Sugar transport</keyword>
<keyword evidence="8" id="KW-0472">Membrane</keyword>
<comment type="caution">
    <text evidence="10">The sequence shown here is derived from an EMBL/GenBank/DDBJ whole genome shotgun (WGS) entry which is preliminary data.</text>
</comment>
<sequence length="505" mass="54720">MTDPLLTIRGLSKSYAAPVLREVDLDLFPGEVLALMGANGAGKSTLARIVAGLGGPDAGAMTLDGVAYRPAAKHRAEALGVQIVQQELTLLPTLTVAENLFLDRLPTRFGLVRFRTLRRDAVRALARIGLESIDPETPTSRLGVGEQQLVEIARSLERTCRVLILDEPTAALTSPQVGRLFANIARLKEQGAAIVYISHRLDEVRRIADRISVLRDGRLVATRPAAELSLDEAVRLMVGTNPSSEQFRHARTPGAVVLKVRNLSRGDRVRDVSFEVRGGEVLGVSGLVGSGRTELLRAVFGADAADSGDVAVAGSPPTRFRSPREAVKAGVGMVPEDRKTEGLLLPRSIRMNMTLGRMAPYRDSLGFLRPRRERGDAVEMARRVQIAYDSPEQPVEQLSGGNQQKVVVGRWLLREPRVMLFDEPTRGIDVAAKFAIYRLIDETAARGAGVVVVSSEVEELMLICDRIAVISAGRLVATFARGGWSEEKLLAAAFQGYTNRAEMGG</sequence>
<name>A0ABT6F8L4_9BACT</name>
<evidence type="ECO:0000256" key="1">
    <source>
        <dbReference type="ARBA" id="ARBA00022448"/>
    </source>
</evidence>
<reference evidence="10 11" key="1">
    <citation type="submission" date="2023-03" db="EMBL/GenBank/DDBJ databases">
        <title>Paludisphaera mucosa sp. nov. a novel planctomycete from northern fen.</title>
        <authorList>
            <person name="Ivanova A."/>
        </authorList>
    </citation>
    <scope>NUCLEOTIDE SEQUENCE [LARGE SCALE GENOMIC DNA]</scope>
    <source>
        <strain evidence="10 11">Pla2</strain>
    </source>
</reference>
<dbReference type="Gene3D" id="3.40.50.300">
    <property type="entry name" value="P-loop containing nucleotide triphosphate hydrolases"/>
    <property type="match status" value="2"/>
</dbReference>
<dbReference type="CDD" id="cd03216">
    <property type="entry name" value="ABC_Carb_Monos_I"/>
    <property type="match status" value="1"/>
</dbReference>
<feature type="domain" description="ABC transporter" evidence="9">
    <location>
        <begin position="5"/>
        <end position="241"/>
    </location>
</feature>
<dbReference type="InterPro" id="IPR017871">
    <property type="entry name" value="ABC_transporter-like_CS"/>
</dbReference>
<keyword evidence="5" id="KW-0547">Nucleotide-binding</keyword>
<dbReference type="CDD" id="cd03215">
    <property type="entry name" value="ABC_Carb_Monos_II"/>
    <property type="match status" value="1"/>
</dbReference>
<dbReference type="PANTHER" id="PTHR43790">
    <property type="entry name" value="CARBOHYDRATE TRANSPORT ATP-BINDING PROTEIN MG119-RELATED"/>
    <property type="match status" value="1"/>
</dbReference>
<evidence type="ECO:0000256" key="6">
    <source>
        <dbReference type="ARBA" id="ARBA00022840"/>
    </source>
</evidence>
<evidence type="ECO:0000259" key="9">
    <source>
        <dbReference type="PROSITE" id="PS50893"/>
    </source>
</evidence>
<evidence type="ECO:0000256" key="4">
    <source>
        <dbReference type="ARBA" id="ARBA00022737"/>
    </source>
</evidence>
<dbReference type="EMBL" id="JARRAG010000001">
    <property type="protein sequence ID" value="MDG3003937.1"/>
    <property type="molecule type" value="Genomic_DNA"/>
</dbReference>
<dbReference type="RefSeq" id="WP_277860281.1">
    <property type="nucleotide sequence ID" value="NZ_JARRAG010000001.1"/>
</dbReference>
<dbReference type="InterPro" id="IPR003593">
    <property type="entry name" value="AAA+_ATPase"/>
</dbReference>
<evidence type="ECO:0000313" key="11">
    <source>
        <dbReference type="Proteomes" id="UP001216907"/>
    </source>
</evidence>
<organism evidence="10 11">
    <name type="scientific">Paludisphaera mucosa</name>
    <dbReference type="NCBI Taxonomy" id="3030827"/>
    <lineage>
        <taxon>Bacteria</taxon>
        <taxon>Pseudomonadati</taxon>
        <taxon>Planctomycetota</taxon>
        <taxon>Planctomycetia</taxon>
        <taxon>Isosphaerales</taxon>
        <taxon>Isosphaeraceae</taxon>
        <taxon>Paludisphaera</taxon>
    </lineage>
</organism>
<dbReference type="SUPFAM" id="SSF52540">
    <property type="entry name" value="P-loop containing nucleoside triphosphate hydrolases"/>
    <property type="match status" value="2"/>
</dbReference>
<keyword evidence="7" id="KW-1278">Translocase</keyword>
<dbReference type="PROSITE" id="PS50893">
    <property type="entry name" value="ABC_TRANSPORTER_2"/>
    <property type="match status" value="2"/>
</dbReference>
<dbReference type="Proteomes" id="UP001216907">
    <property type="component" value="Unassembled WGS sequence"/>
</dbReference>
<dbReference type="InterPro" id="IPR003439">
    <property type="entry name" value="ABC_transporter-like_ATP-bd"/>
</dbReference>
<dbReference type="GO" id="GO:0005524">
    <property type="term" value="F:ATP binding"/>
    <property type="evidence" value="ECO:0007669"/>
    <property type="project" value="UniProtKB-KW"/>
</dbReference>
<keyword evidence="2" id="KW-1003">Cell membrane</keyword>
<dbReference type="Pfam" id="PF00005">
    <property type="entry name" value="ABC_tran"/>
    <property type="match status" value="2"/>
</dbReference>
<gene>
    <name evidence="10" type="ORF">PZE19_09150</name>
</gene>
<evidence type="ECO:0000256" key="7">
    <source>
        <dbReference type="ARBA" id="ARBA00022967"/>
    </source>
</evidence>
<keyword evidence="1" id="KW-0813">Transport</keyword>
<evidence type="ECO:0000256" key="3">
    <source>
        <dbReference type="ARBA" id="ARBA00022597"/>
    </source>
</evidence>
<keyword evidence="4" id="KW-0677">Repeat</keyword>
<accession>A0ABT6F8L4</accession>
<evidence type="ECO:0000256" key="8">
    <source>
        <dbReference type="ARBA" id="ARBA00023136"/>
    </source>
</evidence>
<feature type="domain" description="ABC transporter" evidence="9">
    <location>
        <begin position="250"/>
        <end position="497"/>
    </location>
</feature>
<keyword evidence="11" id="KW-1185">Reference proteome</keyword>
<dbReference type="SMART" id="SM00382">
    <property type="entry name" value="AAA"/>
    <property type="match status" value="2"/>
</dbReference>
<proteinExistence type="predicted"/>
<dbReference type="InterPro" id="IPR050107">
    <property type="entry name" value="ABC_carbohydrate_import_ATPase"/>
</dbReference>
<protein>
    <submittedName>
        <fullName evidence="10">Sugar ABC transporter ATP-binding protein</fullName>
    </submittedName>
</protein>
<dbReference type="PROSITE" id="PS00211">
    <property type="entry name" value="ABC_TRANSPORTER_1"/>
    <property type="match status" value="1"/>
</dbReference>
<evidence type="ECO:0000313" key="10">
    <source>
        <dbReference type="EMBL" id="MDG3003937.1"/>
    </source>
</evidence>
<evidence type="ECO:0000256" key="2">
    <source>
        <dbReference type="ARBA" id="ARBA00022475"/>
    </source>
</evidence>